<dbReference type="EMBL" id="JAPZBS010000007">
    <property type="protein sequence ID" value="KAJ5369134.1"/>
    <property type="molecule type" value="Genomic_DNA"/>
</dbReference>
<keyword evidence="2" id="KW-1185">Reference proteome</keyword>
<reference evidence="1" key="2">
    <citation type="journal article" date="2023" name="IMA Fungus">
        <title>Comparative genomic study of the Penicillium genus elucidates a diverse pangenome and 15 lateral gene transfer events.</title>
        <authorList>
            <person name="Petersen C."/>
            <person name="Sorensen T."/>
            <person name="Nielsen M.R."/>
            <person name="Sondergaard T.E."/>
            <person name="Sorensen J.L."/>
            <person name="Fitzpatrick D.A."/>
            <person name="Frisvad J.C."/>
            <person name="Nielsen K.L."/>
        </authorList>
    </citation>
    <scope>NUCLEOTIDE SEQUENCE</scope>
    <source>
        <strain evidence="1">IBT 29864</strain>
    </source>
</reference>
<evidence type="ECO:0000313" key="2">
    <source>
        <dbReference type="Proteomes" id="UP001147782"/>
    </source>
</evidence>
<gene>
    <name evidence="1" type="ORF">N7496_008894</name>
</gene>
<evidence type="ECO:0000313" key="1">
    <source>
        <dbReference type="EMBL" id="KAJ5369134.1"/>
    </source>
</evidence>
<name>A0A9W9S158_9EURO</name>
<sequence>MDMMGNEGFRLEFDAKSWNTASYLVGRRFSPIAASNEDSPIQLVMRTLDTGTYPSAADGPVDLIHVSTIARILKQYKVVCELDGAAKHTQMEMVFDREALLISKMLWGASLGMCDLDACDLEVGEVIWLRSISSPLRYKYLLPTKSLHPSYTYLQPSLLLLDALPPSTPSLLRRPPSFDALPPSTPSLLLRPPRRRSRQL</sequence>
<reference evidence="1" key="1">
    <citation type="submission" date="2022-11" db="EMBL/GenBank/DDBJ databases">
        <authorList>
            <person name="Petersen C."/>
        </authorList>
    </citation>
    <scope>NUCLEOTIDE SEQUENCE</scope>
    <source>
        <strain evidence="1">IBT 29864</strain>
    </source>
</reference>
<dbReference type="RefSeq" id="XP_056553876.1">
    <property type="nucleotide sequence ID" value="XM_056701813.1"/>
</dbReference>
<comment type="caution">
    <text evidence="1">The sequence shown here is derived from an EMBL/GenBank/DDBJ whole genome shotgun (WGS) entry which is preliminary data.</text>
</comment>
<dbReference type="GeneID" id="81440992"/>
<dbReference type="OrthoDB" id="4360842at2759"/>
<proteinExistence type="predicted"/>
<dbReference type="Proteomes" id="UP001147782">
    <property type="component" value="Unassembled WGS sequence"/>
</dbReference>
<organism evidence="1 2">
    <name type="scientific">Penicillium cataractarum</name>
    <dbReference type="NCBI Taxonomy" id="2100454"/>
    <lineage>
        <taxon>Eukaryota</taxon>
        <taxon>Fungi</taxon>
        <taxon>Dikarya</taxon>
        <taxon>Ascomycota</taxon>
        <taxon>Pezizomycotina</taxon>
        <taxon>Eurotiomycetes</taxon>
        <taxon>Eurotiomycetidae</taxon>
        <taxon>Eurotiales</taxon>
        <taxon>Aspergillaceae</taxon>
        <taxon>Penicillium</taxon>
    </lineage>
</organism>
<protein>
    <submittedName>
        <fullName evidence="1">Uncharacterized protein</fullName>
    </submittedName>
</protein>
<accession>A0A9W9S158</accession>
<dbReference type="AlphaFoldDB" id="A0A9W9S158"/>